<keyword evidence="5 6" id="KW-0449">Lipoprotein</keyword>
<gene>
    <name evidence="9" type="primary">plpC</name>
    <name evidence="9" type="ORF">L248_0499</name>
</gene>
<evidence type="ECO:0000256" key="8">
    <source>
        <dbReference type="SAM" id="SignalP"/>
    </source>
</evidence>
<dbReference type="Proteomes" id="UP000030647">
    <property type="component" value="Unassembled WGS sequence"/>
</dbReference>
<dbReference type="Pfam" id="PF03180">
    <property type="entry name" value="Lipoprotein_9"/>
    <property type="match status" value="1"/>
</dbReference>
<dbReference type="AlphaFoldDB" id="U4TNA1"/>
<dbReference type="InterPro" id="IPR004872">
    <property type="entry name" value="Lipoprotein_NlpA"/>
</dbReference>
<evidence type="ECO:0000256" key="2">
    <source>
        <dbReference type="ARBA" id="ARBA00022729"/>
    </source>
</evidence>
<keyword evidence="4" id="KW-0564">Palmitate</keyword>
<dbReference type="RefSeq" id="WP_022529832.1">
    <property type="nucleotide sequence ID" value="NZ_KI271591.1"/>
</dbReference>
<feature type="lipid moiety-binding region" description="S-diacylglycerol cysteine" evidence="7">
    <location>
        <position position="25"/>
    </location>
</feature>
<evidence type="ECO:0000256" key="1">
    <source>
        <dbReference type="ARBA" id="ARBA00004635"/>
    </source>
</evidence>
<evidence type="ECO:0000256" key="5">
    <source>
        <dbReference type="ARBA" id="ARBA00023288"/>
    </source>
</evidence>
<evidence type="ECO:0000256" key="6">
    <source>
        <dbReference type="PIRNR" id="PIRNR002854"/>
    </source>
</evidence>
<dbReference type="PANTHER" id="PTHR30429:SF3">
    <property type="entry name" value="LIPOPROTEIN"/>
    <property type="match status" value="1"/>
</dbReference>
<evidence type="ECO:0000256" key="4">
    <source>
        <dbReference type="ARBA" id="ARBA00023139"/>
    </source>
</evidence>
<evidence type="ECO:0000313" key="9">
    <source>
        <dbReference type="EMBL" id="ERL64895.1"/>
    </source>
</evidence>
<evidence type="ECO:0000256" key="3">
    <source>
        <dbReference type="ARBA" id="ARBA00023136"/>
    </source>
</evidence>
<name>U4TNA1_9LACO</name>
<keyword evidence="2 8" id="KW-0732">Signal</keyword>
<dbReference type="PROSITE" id="PS51257">
    <property type="entry name" value="PROKAR_LIPOPROTEIN"/>
    <property type="match status" value="1"/>
</dbReference>
<reference evidence="10" key="1">
    <citation type="journal article" date="2013" name="Genome Announc.">
        <title>Whole-Genome Sequencing of Lactobacillus shenzhenensis Strain LY-73T.</title>
        <authorList>
            <person name="Lin Z."/>
            <person name="Liu Z."/>
            <person name="Yang R."/>
            <person name="Zou Y."/>
            <person name="Wan D."/>
            <person name="Chen J."/>
            <person name="Guo M."/>
            <person name="Zhao J."/>
            <person name="Fang C."/>
            <person name="Yang R."/>
            <person name="Liu F."/>
        </authorList>
    </citation>
    <scope>NUCLEOTIDE SEQUENCE [LARGE SCALE GENOMIC DNA]</scope>
    <source>
        <strain evidence="10">LY-73</strain>
    </source>
</reference>
<dbReference type="OrthoDB" id="9812878at2"/>
<dbReference type="eggNOG" id="COG1464">
    <property type="taxonomic scope" value="Bacteria"/>
</dbReference>
<dbReference type="STRING" id="1231336.L248_0499"/>
<feature type="chain" id="PRO_5004655588" description="Lipoprotein" evidence="8">
    <location>
        <begin position="33"/>
        <end position="285"/>
    </location>
</feature>
<evidence type="ECO:0000256" key="7">
    <source>
        <dbReference type="PIRSR" id="PIRSR002854-1"/>
    </source>
</evidence>
<sequence length="285" mass="31017">MKKSIKRTLITIVLALPLFFLLSACGSSQSSASGTSSSTGAAKTVRLGIMGSDDRIWTAVGKVAKKKYNIDLKLTKFTDYNQPNQALSDGSIDLNAFQHQYFLDNWNKAHKTDIVSIGKTVLAPIRLYSNKITSVKAIKKGDEIAIPNDATNEGRALNVLVSLGLIKLNNAALPTTKDITSNKLNLKITALDAAQTARSLSDVTAAVVNDGVANDAGLNPHKALFVEKVDKKSRPYINIIAANKKDANNKTYKELVKCYQTEATKKLLQRYYKGADIAAWDITLK</sequence>
<keyword evidence="10" id="KW-1185">Reference proteome</keyword>
<dbReference type="PANTHER" id="PTHR30429">
    <property type="entry name" value="D-METHIONINE-BINDING LIPOPROTEIN METQ"/>
    <property type="match status" value="1"/>
</dbReference>
<dbReference type="Gene3D" id="3.40.190.10">
    <property type="entry name" value="Periplasmic binding protein-like II"/>
    <property type="match status" value="2"/>
</dbReference>
<dbReference type="PIRSF" id="PIRSF002854">
    <property type="entry name" value="MetQ"/>
    <property type="match status" value="1"/>
</dbReference>
<dbReference type="SUPFAM" id="SSF53850">
    <property type="entry name" value="Periplasmic binding protein-like II"/>
    <property type="match status" value="1"/>
</dbReference>
<dbReference type="EMBL" id="KI271591">
    <property type="protein sequence ID" value="ERL64895.1"/>
    <property type="molecule type" value="Genomic_DNA"/>
</dbReference>
<comment type="subcellular location">
    <subcellularLocation>
        <location evidence="1">Membrane</location>
        <topology evidence="1">Lipid-anchor</topology>
    </subcellularLocation>
</comment>
<comment type="similarity">
    <text evidence="6">Belongs to the nlpA lipoprotein family.</text>
</comment>
<organism evidence="9 10">
    <name type="scientific">Schleiferilactobacillus shenzhenensis LY-73</name>
    <dbReference type="NCBI Taxonomy" id="1231336"/>
    <lineage>
        <taxon>Bacteria</taxon>
        <taxon>Bacillati</taxon>
        <taxon>Bacillota</taxon>
        <taxon>Bacilli</taxon>
        <taxon>Lactobacillales</taxon>
        <taxon>Lactobacillaceae</taxon>
        <taxon>Schleiferilactobacillus</taxon>
    </lineage>
</organism>
<keyword evidence="3" id="KW-0472">Membrane</keyword>
<dbReference type="GO" id="GO:0016020">
    <property type="term" value="C:membrane"/>
    <property type="evidence" value="ECO:0007669"/>
    <property type="project" value="UniProtKB-SubCell"/>
</dbReference>
<proteinExistence type="inferred from homology"/>
<accession>U4TNA1</accession>
<dbReference type="HOGENOM" id="CLU_067080_1_0_9"/>
<protein>
    <recommendedName>
        <fullName evidence="6">Lipoprotein</fullName>
    </recommendedName>
</protein>
<feature type="signal peptide" evidence="8">
    <location>
        <begin position="1"/>
        <end position="32"/>
    </location>
</feature>
<evidence type="ECO:0000313" key="10">
    <source>
        <dbReference type="Proteomes" id="UP000030647"/>
    </source>
</evidence>